<keyword evidence="1" id="KW-0802">TPR repeat</keyword>
<reference evidence="4 5" key="1">
    <citation type="submission" date="2017-10" db="EMBL/GenBank/DDBJ databases">
        <title>Extensive intraspecific genome diversity in a model arbuscular mycorrhizal fungus.</title>
        <authorList>
            <person name="Chen E.C.H."/>
            <person name="Morin E."/>
            <person name="Baudet D."/>
            <person name="Noel J."/>
            <person name="Ndikumana S."/>
            <person name="Charron P."/>
            <person name="St-Onge C."/>
            <person name="Giorgi J."/>
            <person name="Grigoriev I.V."/>
            <person name="Roux C."/>
            <person name="Martin F.M."/>
            <person name="Corradi N."/>
        </authorList>
    </citation>
    <scope>NUCLEOTIDE SEQUENCE [LARGE SCALE GENOMIC DNA]</scope>
    <source>
        <strain evidence="4 5">A1</strain>
    </source>
</reference>
<dbReference type="PROSITE" id="PS50005">
    <property type="entry name" value="TPR"/>
    <property type="match status" value="1"/>
</dbReference>
<feature type="region of interest" description="Disordered" evidence="2">
    <location>
        <begin position="1"/>
        <end position="36"/>
    </location>
</feature>
<dbReference type="InterPro" id="IPR053209">
    <property type="entry name" value="Gramillin-biosynth_MTr"/>
</dbReference>
<dbReference type="InterPro" id="IPR046341">
    <property type="entry name" value="SET_dom_sf"/>
</dbReference>
<dbReference type="SMART" id="SM00028">
    <property type="entry name" value="TPR"/>
    <property type="match status" value="4"/>
</dbReference>
<protein>
    <submittedName>
        <fullName evidence="4">TPR-like protein</fullName>
    </submittedName>
</protein>
<feature type="repeat" description="TPR" evidence="1">
    <location>
        <begin position="242"/>
        <end position="275"/>
    </location>
</feature>
<evidence type="ECO:0000259" key="3">
    <source>
        <dbReference type="PROSITE" id="PS50280"/>
    </source>
</evidence>
<comment type="caution">
    <text evidence="4">The sequence shown here is derived from an EMBL/GenBank/DDBJ whole genome shotgun (WGS) entry which is preliminary data.</text>
</comment>
<dbReference type="Gene3D" id="1.25.40.10">
    <property type="entry name" value="Tetratricopeptide repeat domain"/>
    <property type="match status" value="2"/>
</dbReference>
<dbReference type="PROSITE" id="PS50280">
    <property type="entry name" value="SET"/>
    <property type="match status" value="1"/>
</dbReference>
<dbReference type="InterPro" id="IPR011990">
    <property type="entry name" value="TPR-like_helical_dom_sf"/>
</dbReference>
<accession>A0A2N0SKZ4</accession>
<evidence type="ECO:0000256" key="2">
    <source>
        <dbReference type="SAM" id="MobiDB-lite"/>
    </source>
</evidence>
<name>A0A2N0SKZ4_9GLOM</name>
<gene>
    <name evidence="4" type="ORF">RhiirA1_435737</name>
</gene>
<feature type="compositionally biased region" description="Basic and acidic residues" evidence="2">
    <location>
        <begin position="1"/>
        <end position="20"/>
    </location>
</feature>
<dbReference type="AlphaFoldDB" id="A0A2N0SKZ4"/>
<dbReference type="SUPFAM" id="SSF48452">
    <property type="entry name" value="TPR-like"/>
    <property type="match status" value="2"/>
</dbReference>
<sequence>MKKKDDEKKDDETKKKDDKAKKKTMKRKKDDKTKKRGLKKDLIREDLDREKIDLEKKDDESIYCVYIILLTKKKVDEKKKRLDNLDNLCDKRKYVVHNINKQENLTLNIQLRISISNLQVDNVPTERFLLCRVISRFVKIYALLALVEDPEGNVERLALYNWTKIPKQGQSNTKSIDQSFLPIGTILVINNISYKFATGNITIIRSDNPDDVILIDHNNKLFDDDKVVKWSTNKKKVEIKNADYFRRLGNDYFTSNNYITAINNYSNGIKLEPKNVTLFTNRAEAYLRLYQFYNALKDTKIALMYDPNNLKAAYRKGKALCGLNRYKEATNILQNLYQRMKGNTSIKQITKHAEMLSYENENGKYDYLRIIDEFHERSKIKKDIKGNDVWIYEAGPRLDHANFLNENIKIDLIEGKGRGWIAKCDIPEHTLLMVSKALIVVFTNEVLGTIISKTSNDETSQIHVHPCAEELATRIAQKIFAEPYYCPEVYRLYDGLNLSTNERIEIITNNIVSFTIIANALKHNVFGLVYSEFLKTTLTGVGLWTLPSYFNHACIDENVNQFFLGDLLFLRTNRPISKGEELIINYKDASFCYEERSSYLKSINIDCQCRICKLERSESQEIKLRMTQLLKTYDESIKPKLLKSHNVDLSLIKELEYVITELRSLRKEHSDLGFNTIELISTLAYTYRESGNNKKALSILKEAYDLYKTTHLKEIHNIILDIIIISLDLELIEEAKKWFDMILKIVVEPIMGKLEDDKPKWRKEALHLAGKILPEIISIAEILEIV</sequence>
<evidence type="ECO:0000313" key="4">
    <source>
        <dbReference type="EMBL" id="PKC76242.1"/>
    </source>
</evidence>
<evidence type="ECO:0000256" key="1">
    <source>
        <dbReference type="PROSITE-ProRule" id="PRU00339"/>
    </source>
</evidence>
<organism evidence="4 5">
    <name type="scientific">Rhizophagus irregularis</name>
    <dbReference type="NCBI Taxonomy" id="588596"/>
    <lineage>
        <taxon>Eukaryota</taxon>
        <taxon>Fungi</taxon>
        <taxon>Fungi incertae sedis</taxon>
        <taxon>Mucoromycota</taxon>
        <taxon>Glomeromycotina</taxon>
        <taxon>Glomeromycetes</taxon>
        <taxon>Glomerales</taxon>
        <taxon>Glomeraceae</taxon>
        <taxon>Rhizophagus</taxon>
    </lineage>
</organism>
<dbReference type="Gene3D" id="2.170.270.10">
    <property type="entry name" value="SET domain"/>
    <property type="match status" value="1"/>
</dbReference>
<dbReference type="PANTHER" id="PTHR47643">
    <property type="entry name" value="TPR DOMAIN PROTEIN (AFU_ORTHOLOGUE AFUA_5G12710)"/>
    <property type="match status" value="1"/>
</dbReference>
<dbReference type="PANTHER" id="PTHR47643:SF2">
    <property type="entry name" value="TPR DOMAIN PROTEIN (AFU_ORTHOLOGUE AFUA_5G12710)"/>
    <property type="match status" value="1"/>
</dbReference>
<dbReference type="VEuPathDB" id="FungiDB:RhiirA1_435737"/>
<dbReference type="VEuPathDB" id="FungiDB:RhiirFUN_024450"/>
<feature type="domain" description="SET" evidence="3">
    <location>
        <begin position="406"/>
        <end position="587"/>
    </location>
</feature>
<dbReference type="Pfam" id="PF13414">
    <property type="entry name" value="TPR_11"/>
    <property type="match status" value="1"/>
</dbReference>
<reference evidence="4 5" key="2">
    <citation type="submission" date="2017-10" db="EMBL/GenBank/DDBJ databases">
        <title>Genome analyses suggest a sexual origin of heterokaryosis in a supposedly ancient asexual fungus.</title>
        <authorList>
            <person name="Corradi N."/>
            <person name="Sedzielewska K."/>
            <person name="Noel J."/>
            <person name="Charron P."/>
            <person name="Farinelli L."/>
            <person name="Marton T."/>
            <person name="Kruger M."/>
            <person name="Pelin A."/>
            <person name="Brachmann A."/>
            <person name="Corradi N."/>
        </authorList>
    </citation>
    <scope>NUCLEOTIDE SEQUENCE [LARGE SCALE GENOMIC DNA]</scope>
    <source>
        <strain evidence="4 5">A1</strain>
    </source>
</reference>
<dbReference type="EMBL" id="LLXH01000006">
    <property type="protein sequence ID" value="PKC76242.1"/>
    <property type="molecule type" value="Genomic_DNA"/>
</dbReference>
<proteinExistence type="predicted"/>
<dbReference type="SUPFAM" id="SSF82199">
    <property type="entry name" value="SET domain"/>
    <property type="match status" value="1"/>
</dbReference>
<dbReference type="InterPro" id="IPR019734">
    <property type="entry name" value="TPR_rpt"/>
</dbReference>
<evidence type="ECO:0000313" key="5">
    <source>
        <dbReference type="Proteomes" id="UP000232688"/>
    </source>
</evidence>
<dbReference type="Proteomes" id="UP000232688">
    <property type="component" value="Unassembled WGS sequence"/>
</dbReference>
<dbReference type="InterPro" id="IPR001214">
    <property type="entry name" value="SET_dom"/>
</dbReference>
<dbReference type="VEuPathDB" id="FungiDB:FUN_016292"/>
<dbReference type="Pfam" id="PF00856">
    <property type="entry name" value="SET"/>
    <property type="match status" value="1"/>
</dbReference>